<sequence>MSTGFMFTLFFIALIYLIRKTFIVVPERYCYVVERLGVFKGALKAGFHFLWPVIEVVKYRQNLKEIAIDIPPQMCITKDNVSISVDGILYLKVVDAYKASYAIENFMLATQQLAQTTLRSEIGKLILDQTFSERDDINSHVVRALDEATDPWGIKVTRYEIKNISPPKEILHEMEEQVKAERVKRAEITISEGEKLSRINRSVGEREEAINISEGEKMKKINEAEGKALEIELIAAAKAKGIRMIAESISKEGGEEAVNLQITEDYLTGLGEILSTSKTTILPAELANIAGVFEGLSKVTGKLPEIKTQKEKEGQ</sequence>
<organism evidence="4 5">
    <name type="scientific">Leptospira kirschneri str. H1</name>
    <dbReference type="NCBI Taxonomy" id="1049966"/>
    <lineage>
        <taxon>Bacteria</taxon>
        <taxon>Pseudomonadati</taxon>
        <taxon>Spirochaetota</taxon>
        <taxon>Spirochaetia</taxon>
        <taxon>Leptospirales</taxon>
        <taxon>Leptospiraceae</taxon>
        <taxon>Leptospira</taxon>
    </lineage>
</organism>
<dbReference type="InterPro" id="IPR050710">
    <property type="entry name" value="Band7/mec-2_domain"/>
</dbReference>
<protein>
    <submittedName>
        <fullName evidence="4">SPFH domain/Band 7 family protein</fullName>
    </submittedName>
</protein>
<dbReference type="AlphaFoldDB" id="A0A0E2B0Q7"/>
<proteinExistence type="inferred from homology"/>
<dbReference type="GO" id="GO:0098552">
    <property type="term" value="C:side of membrane"/>
    <property type="evidence" value="ECO:0007669"/>
    <property type="project" value="UniProtKB-ARBA"/>
</dbReference>
<evidence type="ECO:0000256" key="2">
    <source>
        <dbReference type="ARBA" id="ARBA00008164"/>
    </source>
</evidence>
<comment type="caution">
    <text evidence="4">The sequence shown here is derived from an EMBL/GenBank/DDBJ whole genome shotgun (WGS) entry which is preliminary data.</text>
</comment>
<evidence type="ECO:0000256" key="1">
    <source>
        <dbReference type="ARBA" id="ARBA00004167"/>
    </source>
</evidence>
<feature type="domain" description="Band 7" evidence="3">
    <location>
        <begin position="20"/>
        <end position="178"/>
    </location>
</feature>
<dbReference type="Pfam" id="PF01145">
    <property type="entry name" value="Band_7"/>
    <property type="match status" value="1"/>
</dbReference>
<name>A0A0E2B0Q7_9LEPT</name>
<dbReference type="InterPro" id="IPR001972">
    <property type="entry name" value="Stomatin_HflK_fam"/>
</dbReference>
<dbReference type="Pfam" id="PF16200">
    <property type="entry name" value="Band_7_C"/>
    <property type="match status" value="1"/>
</dbReference>
<comment type="similarity">
    <text evidence="2">Belongs to the band 7/mec-2 family.</text>
</comment>
<accession>A0A0E2B0Q7</accession>
<dbReference type="InterPro" id="IPR001107">
    <property type="entry name" value="Band_7"/>
</dbReference>
<gene>
    <name evidence="4" type="ORF">LEP1GSC081_1584</name>
</gene>
<dbReference type="SUPFAM" id="SSF117892">
    <property type="entry name" value="Band 7/SPFH domain"/>
    <property type="match status" value="1"/>
</dbReference>
<dbReference type="PRINTS" id="PR00721">
    <property type="entry name" value="STOMATIN"/>
</dbReference>
<comment type="subcellular location">
    <subcellularLocation>
        <location evidence="1">Membrane</location>
        <topology evidence="1">Single-pass membrane protein</topology>
    </subcellularLocation>
</comment>
<dbReference type="InterPro" id="IPR036013">
    <property type="entry name" value="Band_7/SPFH_dom_sf"/>
</dbReference>
<dbReference type="InterPro" id="IPR032435">
    <property type="entry name" value="STML2-like_C"/>
</dbReference>
<dbReference type="Proteomes" id="UP000006253">
    <property type="component" value="Unassembled WGS sequence"/>
</dbReference>
<dbReference type="SMART" id="SM00244">
    <property type="entry name" value="PHB"/>
    <property type="match status" value="1"/>
</dbReference>
<dbReference type="FunFam" id="3.30.479.30:FF:000004">
    <property type="entry name" value="Putative membrane protease family, stomatin"/>
    <property type="match status" value="1"/>
</dbReference>
<dbReference type="PANTHER" id="PTHR43327:SF10">
    <property type="entry name" value="STOMATIN-LIKE PROTEIN 2, MITOCHONDRIAL"/>
    <property type="match status" value="1"/>
</dbReference>
<evidence type="ECO:0000313" key="4">
    <source>
        <dbReference type="EMBL" id="EKO14802.1"/>
    </source>
</evidence>
<dbReference type="Gene3D" id="3.30.479.30">
    <property type="entry name" value="Band 7 domain"/>
    <property type="match status" value="1"/>
</dbReference>
<reference evidence="4 5" key="1">
    <citation type="submission" date="2012-10" db="EMBL/GenBank/DDBJ databases">
        <authorList>
            <person name="Harkins D.M."/>
            <person name="Durkin A.S."/>
            <person name="Brinkac L.M."/>
            <person name="Selengut J.D."/>
            <person name="Sanka R."/>
            <person name="DePew J."/>
            <person name="Purushe J."/>
            <person name="Peacock S.J."/>
            <person name="Thaipadungpanit J."/>
            <person name="Wuthiekanun V.W."/>
            <person name="Day N.P."/>
            <person name="Vinetz J.M."/>
            <person name="Sutton G.G."/>
            <person name="Nelson W.C."/>
            <person name="Fouts D.E."/>
        </authorList>
    </citation>
    <scope>NUCLEOTIDE SEQUENCE [LARGE SCALE GENOMIC DNA]</scope>
    <source>
        <strain evidence="4 5">H1</strain>
    </source>
</reference>
<dbReference type="RefSeq" id="WP_004766187.1">
    <property type="nucleotide sequence ID" value="NZ_AHMY02000051.1"/>
</dbReference>
<dbReference type="PANTHER" id="PTHR43327">
    <property type="entry name" value="STOMATIN-LIKE PROTEIN 2, MITOCHONDRIAL"/>
    <property type="match status" value="1"/>
</dbReference>
<dbReference type="EMBL" id="AHMY02000051">
    <property type="protein sequence ID" value="EKO14802.1"/>
    <property type="molecule type" value="Genomic_DNA"/>
</dbReference>
<evidence type="ECO:0000259" key="3">
    <source>
        <dbReference type="SMART" id="SM00244"/>
    </source>
</evidence>
<evidence type="ECO:0000313" key="5">
    <source>
        <dbReference type="Proteomes" id="UP000006253"/>
    </source>
</evidence>
<dbReference type="GO" id="GO:0005886">
    <property type="term" value="C:plasma membrane"/>
    <property type="evidence" value="ECO:0007669"/>
    <property type="project" value="UniProtKB-ARBA"/>
</dbReference>
<dbReference type="CDD" id="cd08829">
    <property type="entry name" value="SPFH_paraslipin"/>
    <property type="match status" value="1"/>
</dbReference>